<dbReference type="InterPro" id="IPR044600">
    <property type="entry name" value="ATL1/ATL16-like"/>
</dbReference>
<sequence>MTPNLSDWIRRAWFLFRFRKKNGLIGKGKVETFRRTSRVPRWTPATVISSTDLEEEEVAPIDRRRTCNKKEPTKRETGYLDSFCLLPVANTKTPQPLLNPPISNGGVSLGFPGLLYCWAYKRYCVTDKDHGLGTSDDHFIINITELASVNPSILIRSIPIRSIPIVDFNPRKFEDCVECVLCLSDLADGDKAKLLPSCKHWFHAHCIDAWLESQATCPICKTRVRLFQTNEPSSGNLICCDEHSADMTAVVVDIPTTFEVGDLGPITTLTPL</sequence>
<keyword evidence="10" id="KW-0862">Zinc</keyword>
<dbReference type="Gene3D" id="3.30.40.10">
    <property type="entry name" value="Zinc/RING finger domain, C3HC4 (zinc finger)"/>
    <property type="match status" value="1"/>
</dbReference>
<keyword evidence="12" id="KW-0472">Membrane</keyword>
<comment type="catalytic activity">
    <reaction evidence="1">
        <text>S-ubiquitinyl-[E2 ubiquitin-conjugating enzyme]-L-cysteine + [acceptor protein]-L-lysine = [E2 ubiquitin-conjugating enzyme]-L-cysteine + N(6)-ubiquitinyl-[acceptor protein]-L-lysine.</text>
        <dbReference type="EC" id="2.3.2.27"/>
    </reaction>
</comment>
<evidence type="ECO:0000256" key="6">
    <source>
        <dbReference type="ARBA" id="ARBA00022692"/>
    </source>
</evidence>
<keyword evidence="7" id="KW-0479">Metal-binding</keyword>
<dbReference type="GO" id="GO:0008270">
    <property type="term" value="F:zinc ion binding"/>
    <property type="evidence" value="ECO:0007669"/>
    <property type="project" value="UniProtKB-KW"/>
</dbReference>
<evidence type="ECO:0000313" key="16">
    <source>
        <dbReference type="EMBL" id="CAF1712470.1"/>
    </source>
</evidence>
<dbReference type="Proteomes" id="UP001295469">
    <property type="component" value="Chromosome C03"/>
</dbReference>
<name>A0A816ILF7_BRANA</name>
<evidence type="ECO:0000259" key="15">
    <source>
        <dbReference type="PROSITE" id="PS50089"/>
    </source>
</evidence>
<keyword evidence="11" id="KW-1133">Transmembrane helix</keyword>
<dbReference type="SMART" id="SM00184">
    <property type="entry name" value="RING"/>
    <property type="match status" value="1"/>
</dbReference>
<keyword evidence="6" id="KW-0812">Transmembrane</keyword>
<dbReference type="AlphaFoldDB" id="A0A816ILF7"/>
<evidence type="ECO:0000256" key="1">
    <source>
        <dbReference type="ARBA" id="ARBA00000900"/>
    </source>
</evidence>
<feature type="domain" description="RING-type" evidence="15">
    <location>
        <begin position="179"/>
        <end position="221"/>
    </location>
</feature>
<reference evidence="16" key="1">
    <citation type="submission" date="2021-01" db="EMBL/GenBank/DDBJ databases">
        <authorList>
            <consortium name="Genoscope - CEA"/>
            <person name="William W."/>
        </authorList>
    </citation>
    <scope>NUCLEOTIDE SEQUENCE</scope>
</reference>
<dbReference type="UniPathway" id="UPA00143"/>
<evidence type="ECO:0000256" key="2">
    <source>
        <dbReference type="ARBA" id="ARBA00004167"/>
    </source>
</evidence>
<comment type="subcellular location">
    <subcellularLocation>
        <location evidence="2">Membrane</location>
        <topology evidence="2">Single-pass membrane protein</topology>
    </subcellularLocation>
</comment>
<dbReference type="EC" id="2.3.2.27" evidence="4"/>
<evidence type="ECO:0000256" key="11">
    <source>
        <dbReference type="ARBA" id="ARBA00022989"/>
    </source>
</evidence>
<dbReference type="PANTHER" id="PTHR46913:SF1">
    <property type="entry name" value="RING-H2 FINGER PROTEIN ATL16"/>
    <property type="match status" value="1"/>
</dbReference>
<dbReference type="InterPro" id="IPR001841">
    <property type="entry name" value="Znf_RING"/>
</dbReference>
<dbReference type="PANTHER" id="PTHR46913">
    <property type="entry name" value="RING-H2 FINGER PROTEIN ATL16"/>
    <property type="match status" value="1"/>
</dbReference>
<proteinExistence type="inferred from homology"/>
<dbReference type="PROSITE" id="PS50089">
    <property type="entry name" value="ZF_RING_2"/>
    <property type="match status" value="1"/>
</dbReference>
<gene>
    <name evidence="16" type="ORF">DARMORV10_C03P90860.1</name>
</gene>
<dbReference type="Pfam" id="PF13639">
    <property type="entry name" value="zf-RING_2"/>
    <property type="match status" value="1"/>
</dbReference>
<evidence type="ECO:0000256" key="14">
    <source>
        <dbReference type="PROSITE-ProRule" id="PRU00175"/>
    </source>
</evidence>
<protein>
    <recommendedName>
        <fullName evidence="4">RING-type E3 ubiquitin transferase</fullName>
        <ecNumber evidence="4">2.3.2.27</ecNumber>
    </recommendedName>
</protein>
<comment type="similarity">
    <text evidence="13">Belongs to the RING-type zinc finger family. ATL subfamily.</text>
</comment>
<dbReference type="GO" id="GO:0016567">
    <property type="term" value="P:protein ubiquitination"/>
    <property type="evidence" value="ECO:0007669"/>
    <property type="project" value="UniProtKB-UniPathway"/>
</dbReference>
<evidence type="ECO:0000256" key="9">
    <source>
        <dbReference type="ARBA" id="ARBA00022786"/>
    </source>
</evidence>
<evidence type="ECO:0000256" key="4">
    <source>
        <dbReference type="ARBA" id="ARBA00012483"/>
    </source>
</evidence>
<evidence type="ECO:0000256" key="10">
    <source>
        <dbReference type="ARBA" id="ARBA00022833"/>
    </source>
</evidence>
<organism evidence="16">
    <name type="scientific">Brassica napus</name>
    <name type="common">Rape</name>
    <dbReference type="NCBI Taxonomy" id="3708"/>
    <lineage>
        <taxon>Eukaryota</taxon>
        <taxon>Viridiplantae</taxon>
        <taxon>Streptophyta</taxon>
        <taxon>Embryophyta</taxon>
        <taxon>Tracheophyta</taxon>
        <taxon>Spermatophyta</taxon>
        <taxon>Magnoliopsida</taxon>
        <taxon>eudicotyledons</taxon>
        <taxon>Gunneridae</taxon>
        <taxon>Pentapetalae</taxon>
        <taxon>rosids</taxon>
        <taxon>malvids</taxon>
        <taxon>Brassicales</taxon>
        <taxon>Brassicaceae</taxon>
        <taxon>Brassiceae</taxon>
        <taxon>Brassica</taxon>
    </lineage>
</organism>
<accession>A0A816ILF7</accession>
<dbReference type="GO" id="GO:0061630">
    <property type="term" value="F:ubiquitin protein ligase activity"/>
    <property type="evidence" value="ECO:0007669"/>
    <property type="project" value="UniProtKB-EC"/>
</dbReference>
<evidence type="ECO:0000256" key="7">
    <source>
        <dbReference type="ARBA" id="ARBA00022723"/>
    </source>
</evidence>
<dbReference type="GO" id="GO:0016020">
    <property type="term" value="C:membrane"/>
    <property type="evidence" value="ECO:0007669"/>
    <property type="project" value="UniProtKB-SubCell"/>
</dbReference>
<dbReference type="SUPFAM" id="SSF57850">
    <property type="entry name" value="RING/U-box"/>
    <property type="match status" value="1"/>
</dbReference>
<evidence type="ECO:0000256" key="13">
    <source>
        <dbReference type="ARBA" id="ARBA00024209"/>
    </source>
</evidence>
<evidence type="ECO:0000256" key="5">
    <source>
        <dbReference type="ARBA" id="ARBA00022679"/>
    </source>
</evidence>
<dbReference type="EMBL" id="HG994367">
    <property type="protein sequence ID" value="CAF1712470.1"/>
    <property type="molecule type" value="Genomic_DNA"/>
</dbReference>
<evidence type="ECO:0000256" key="12">
    <source>
        <dbReference type="ARBA" id="ARBA00023136"/>
    </source>
</evidence>
<comment type="pathway">
    <text evidence="3">Protein modification; protein ubiquitination.</text>
</comment>
<keyword evidence="5" id="KW-0808">Transferase</keyword>
<keyword evidence="9" id="KW-0833">Ubl conjugation pathway</keyword>
<evidence type="ECO:0000256" key="3">
    <source>
        <dbReference type="ARBA" id="ARBA00004906"/>
    </source>
</evidence>
<dbReference type="InterPro" id="IPR013083">
    <property type="entry name" value="Znf_RING/FYVE/PHD"/>
</dbReference>
<keyword evidence="8 14" id="KW-0863">Zinc-finger</keyword>
<evidence type="ECO:0000256" key="8">
    <source>
        <dbReference type="ARBA" id="ARBA00022771"/>
    </source>
</evidence>